<sequence length="389" mass="43589">MKKLFALTLCAMAVMGCDDKSTESSQSNQLKQTEVSVPNSEQKTSEIKAVIPEKYIDVPFSKTEKGRVIYKNPLDAFENGSDYNSEDKTLVINAKSPLKVTLKEDTGATLSVDDVKQLLEHRFILAVYQFFAYTNENEIEIILEPVKEGNKPYGKGYKAIKGKITREQALKTLQTFSGMKDFDDYVSFDKDSEWVILGFTPSKKAQKFTSSDYQSQILNSLLTGKIDTPYEIVKLPIDVDFTNIQVKLKKAFDLSLFQNDSRTLTNGDKEYSTVISDFVKVYAIEKDKNHLVQVAVQFAFVNNADIVMQSTGAIAAAMLATPDPNKSFKIVTSMMEAASKKMKKSKNKDKAEEVRLVDGLTLKLTVHPNLGGIAFLTIEKLEKRPVIFE</sequence>
<accession>A0A852PKA3</accession>
<evidence type="ECO:0008006" key="4">
    <source>
        <dbReference type="Google" id="ProtNLM"/>
    </source>
</evidence>
<dbReference type="EMBL" id="JACBKA010000033">
    <property type="protein sequence ID" value="NYA28096.1"/>
    <property type="molecule type" value="Genomic_DNA"/>
</dbReference>
<protein>
    <recommendedName>
        <fullName evidence="4">Lipoprotein</fullName>
    </recommendedName>
</protein>
<gene>
    <name evidence="2" type="ORF">HZI69_09680</name>
</gene>
<reference evidence="2 3" key="1">
    <citation type="submission" date="2020-07" db="EMBL/GenBank/DDBJ databases">
        <title>Genus Haemophilus, Bergeys manual.</title>
        <authorList>
            <person name="Noerskov-Lauritsen N."/>
        </authorList>
    </citation>
    <scope>NUCLEOTIDE SEQUENCE [LARGE SCALE GENOMIC DNA]</scope>
    <source>
        <strain evidence="2 3">CCUG30047</strain>
    </source>
</reference>
<dbReference type="PROSITE" id="PS51257">
    <property type="entry name" value="PROKAR_LIPOPROTEIN"/>
    <property type="match status" value="1"/>
</dbReference>
<proteinExistence type="predicted"/>
<feature type="region of interest" description="Disordered" evidence="1">
    <location>
        <begin position="20"/>
        <end position="39"/>
    </location>
</feature>
<organism evidence="2 3">
    <name type="scientific">Haemophilus haemolyticus</name>
    <dbReference type="NCBI Taxonomy" id="726"/>
    <lineage>
        <taxon>Bacteria</taxon>
        <taxon>Pseudomonadati</taxon>
        <taxon>Pseudomonadota</taxon>
        <taxon>Gammaproteobacteria</taxon>
        <taxon>Pasteurellales</taxon>
        <taxon>Pasteurellaceae</taxon>
        <taxon>Haemophilus</taxon>
    </lineage>
</organism>
<dbReference type="AlphaFoldDB" id="A0A852PKA3"/>
<evidence type="ECO:0000313" key="2">
    <source>
        <dbReference type="EMBL" id="NYA28096.1"/>
    </source>
</evidence>
<dbReference type="RefSeq" id="WP_179228161.1">
    <property type="nucleotide sequence ID" value="NZ_JACBKA010000033.1"/>
</dbReference>
<comment type="caution">
    <text evidence="2">The sequence shown here is derived from an EMBL/GenBank/DDBJ whole genome shotgun (WGS) entry which is preliminary data.</text>
</comment>
<feature type="compositionally biased region" description="Polar residues" evidence="1">
    <location>
        <begin position="23"/>
        <end position="39"/>
    </location>
</feature>
<name>A0A852PKA3_HAEHA</name>
<dbReference type="Proteomes" id="UP000590599">
    <property type="component" value="Unassembled WGS sequence"/>
</dbReference>
<evidence type="ECO:0000256" key="1">
    <source>
        <dbReference type="SAM" id="MobiDB-lite"/>
    </source>
</evidence>
<evidence type="ECO:0000313" key="3">
    <source>
        <dbReference type="Proteomes" id="UP000590599"/>
    </source>
</evidence>